<proteinExistence type="predicted"/>
<name>A0AA39QC55_9AGAR</name>
<accession>A0AA39QC55</accession>
<evidence type="ECO:0000313" key="2">
    <source>
        <dbReference type="Proteomes" id="UP001175228"/>
    </source>
</evidence>
<evidence type="ECO:0000313" key="1">
    <source>
        <dbReference type="EMBL" id="KAK0500192.1"/>
    </source>
</evidence>
<organism evidence="1 2">
    <name type="scientific">Armillaria luteobubalina</name>
    <dbReference type="NCBI Taxonomy" id="153913"/>
    <lineage>
        <taxon>Eukaryota</taxon>
        <taxon>Fungi</taxon>
        <taxon>Dikarya</taxon>
        <taxon>Basidiomycota</taxon>
        <taxon>Agaricomycotina</taxon>
        <taxon>Agaricomycetes</taxon>
        <taxon>Agaricomycetidae</taxon>
        <taxon>Agaricales</taxon>
        <taxon>Marasmiineae</taxon>
        <taxon>Physalacriaceae</taxon>
        <taxon>Armillaria</taxon>
    </lineage>
</organism>
<comment type="caution">
    <text evidence="1">The sequence shown here is derived from an EMBL/GenBank/DDBJ whole genome shotgun (WGS) entry which is preliminary data.</text>
</comment>
<sequence length="383" mass="43204">MKSPGIRIRAHLTQLETELKALQELDPSAIPGTSEKREQLIAEIQERMSQMSAMNIFARRPATESTPDAGADTTEDIDVQVDPAIARFNDLLPKFDGTKFPPFTAQDFRQRLLTPDSGARTAIEDCALERIIRGYTDTSSNWYDVLSPMIESHNEWDIIGESTQAMRDIKDEVERIEAMEEFLDTRVTFGSSQMFVDWVMHGIETVRYVKIWDGVPGERKWKIDYLKKTFKAANAQLVHDLFLDIAGADEKAKAKAKAKSTYQAKLDSHRKRHYRTIENRRPLALLYDHFGAAIFLEPTWDVMDKAHKRARSSTFGGLLVHMPDNLPREGGIPIPAKRSEAVWNALAEIVGVFCTGVGRVCGGFLGRLFACSLQHPGGARRRQ</sequence>
<protein>
    <submittedName>
        <fullName evidence="1">Uncharacterized protein</fullName>
    </submittedName>
</protein>
<gene>
    <name evidence="1" type="ORF">EDD18DRAFT_1438078</name>
</gene>
<dbReference type="AlphaFoldDB" id="A0AA39QC55"/>
<keyword evidence="2" id="KW-1185">Reference proteome</keyword>
<reference evidence="1" key="1">
    <citation type="submission" date="2023-06" db="EMBL/GenBank/DDBJ databases">
        <authorList>
            <consortium name="Lawrence Berkeley National Laboratory"/>
            <person name="Ahrendt S."/>
            <person name="Sahu N."/>
            <person name="Indic B."/>
            <person name="Wong-Bajracharya J."/>
            <person name="Merenyi Z."/>
            <person name="Ke H.-M."/>
            <person name="Monk M."/>
            <person name="Kocsube S."/>
            <person name="Drula E."/>
            <person name="Lipzen A."/>
            <person name="Balint B."/>
            <person name="Henrissat B."/>
            <person name="Andreopoulos B."/>
            <person name="Martin F.M."/>
            <person name="Harder C.B."/>
            <person name="Rigling D."/>
            <person name="Ford K.L."/>
            <person name="Foster G.D."/>
            <person name="Pangilinan J."/>
            <person name="Papanicolaou A."/>
            <person name="Barry K."/>
            <person name="LaButti K."/>
            <person name="Viragh M."/>
            <person name="Koriabine M."/>
            <person name="Yan M."/>
            <person name="Riley R."/>
            <person name="Champramary S."/>
            <person name="Plett K.L."/>
            <person name="Tsai I.J."/>
            <person name="Slot J."/>
            <person name="Sipos G."/>
            <person name="Plett J."/>
            <person name="Nagy L.G."/>
            <person name="Grigoriev I.V."/>
        </authorList>
    </citation>
    <scope>NUCLEOTIDE SEQUENCE</scope>
    <source>
        <strain evidence="1">HWK02</strain>
    </source>
</reference>
<dbReference type="EMBL" id="JAUEPU010000008">
    <property type="protein sequence ID" value="KAK0500192.1"/>
    <property type="molecule type" value="Genomic_DNA"/>
</dbReference>
<dbReference type="Proteomes" id="UP001175228">
    <property type="component" value="Unassembled WGS sequence"/>
</dbReference>